<dbReference type="KEGG" id="dfa:DFA_00934"/>
<keyword evidence="2" id="KW-0460">Magnesium</keyword>
<dbReference type="Pfam" id="PF03492">
    <property type="entry name" value="Methyltransf_7"/>
    <property type="match status" value="1"/>
</dbReference>
<dbReference type="InterPro" id="IPR005299">
    <property type="entry name" value="MeTrfase_7"/>
</dbReference>
<dbReference type="AlphaFoldDB" id="F4PUP2"/>
<evidence type="ECO:0008006" key="5">
    <source>
        <dbReference type="Google" id="ProtNLM"/>
    </source>
</evidence>
<sequence>MEPMTSDYADHSTIQQLSINNNMDIVRMAIEHWISRSEITASSAYGSHATSKPFNIGDFGCSHGRNSLGPLSAIISQYRKANETNDIVVYHNDLPQNDFSQLFLELYKNPQSYTKQFTNAFPVAVGKSFYKQICASNCIDISIAFNCFHWSSSLTTPHKQSIFYGHTNDEHLKKIWKKDTVNDLVSILSNRAKELSTGGLLITNLLTNDNDAFEESRMFYRQIKNCWEQLAADGTITASEADNMVYPFRYYSYDDIQNAVSHPIVQEYGLRIKFIEQRSTSCPYKQYRSDSADFAERLFRGFCAFTEPTWKSNLKGTREHRNMVWDKYHGLFVKYFSENPSQGCIPNHYYSLIFEKPSDDASSLESGGASC</sequence>
<dbReference type="InterPro" id="IPR042086">
    <property type="entry name" value="MeTrfase_capping"/>
</dbReference>
<dbReference type="GO" id="GO:0046872">
    <property type="term" value="F:metal ion binding"/>
    <property type="evidence" value="ECO:0007669"/>
    <property type="project" value="UniProtKB-KW"/>
</dbReference>
<protein>
    <recommendedName>
        <fullName evidence="5">SAM dependent carboxyl methyltransferase</fullName>
    </recommendedName>
</protein>
<evidence type="ECO:0000256" key="1">
    <source>
        <dbReference type="ARBA" id="ARBA00022723"/>
    </source>
</evidence>
<accession>F4PUP2</accession>
<evidence type="ECO:0000313" key="4">
    <source>
        <dbReference type="Proteomes" id="UP000007797"/>
    </source>
</evidence>
<gene>
    <name evidence="3" type="ORF">DFA_00934</name>
</gene>
<dbReference type="Gene3D" id="1.10.1200.270">
    <property type="entry name" value="Methyltransferase, alpha-helical capping domain"/>
    <property type="match status" value="1"/>
</dbReference>
<dbReference type="RefSeq" id="XP_004358911.1">
    <property type="nucleotide sequence ID" value="XM_004358854.1"/>
</dbReference>
<keyword evidence="1" id="KW-0479">Metal-binding</keyword>
<dbReference type="STRING" id="1054147.F4PUP2"/>
<dbReference type="OrthoDB" id="1523883at2759"/>
<dbReference type="InterPro" id="IPR029063">
    <property type="entry name" value="SAM-dependent_MTases_sf"/>
</dbReference>
<dbReference type="Gene3D" id="3.40.50.150">
    <property type="entry name" value="Vaccinia Virus protein VP39"/>
    <property type="match status" value="1"/>
</dbReference>
<dbReference type="PANTHER" id="PTHR31009">
    <property type="entry name" value="S-ADENOSYL-L-METHIONINE:CARBOXYL METHYLTRANSFERASE FAMILY PROTEIN"/>
    <property type="match status" value="1"/>
</dbReference>
<organism evidence="3 4">
    <name type="scientific">Cavenderia fasciculata</name>
    <name type="common">Slime mold</name>
    <name type="synonym">Dictyostelium fasciculatum</name>
    <dbReference type="NCBI Taxonomy" id="261658"/>
    <lineage>
        <taxon>Eukaryota</taxon>
        <taxon>Amoebozoa</taxon>
        <taxon>Evosea</taxon>
        <taxon>Eumycetozoa</taxon>
        <taxon>Dictyostelia</taxon>
        <taxon>Acytosteliales</taxon>
        <taxon>Cavenderiaceae</taxon>
        <taxon>Cavenderia</taxon>
    </lineage>
</organism>
<dbReference type="GO" id="GO:0008168">
    <property type="term" value="F:methyltransferase activity"/>
    <property type="evidence" value="ECO:0007669"/>
    <property type="project" value="InterPro"/>
</dbReference>
<dbReference type="OMA" id="YSAQTEG"/>
<evidence type="ECO:0000256" key="2">
    <source>
        <dbReference type="ARBA" id="ARBA00022842"/>
    </source>
</evidence>
<dbReference type="SUPFAM" id="SSF53335">
    <property type="entry name" value="S-adenosyl-L-methionine-dependent methyltransferases"/>
    <property type="match status" value="1"/>
</dbReference>
<name>F4PUP2_CACFS</name>
<keyword evidence="4" id="KW-1185">Reference proteome</keyword>
<reference evidence="4" key="1">
    <citation type="journal article" date="2011" name="Genome Res.">
        <title>Phylogeny-wide analysis of social amoeba genomes highlights ancient origins for complex intercellular communication.</title>
        <authorList>
            <person name="Heidel A.J."/>
            <person name="Lawal H.M."/>
            <person name="Felder M."/>
            <person name="Schilde C."/>
            <person name="Helps N.R."/>
            <person name="Tunggal B."/>
            <person name="Rivero F."/>
            <person name="John U."/>
            <person name="Schleicher M."/>
            <person name="Eichinger L."/>
            <person name="Platzer M."/>
            <person name="Noegel A.A."/>
            <person name="Schaap P."/>
            <person name="Gloeckner G."/>
        </authorList>
    </citation>
    <scope>NUCLEOTIDE SEQUENCE [LARGE SCALE GENOMIC DNA]</scope>
    <source>
        <strain evidence="4">SH3</strain>
    </source>
</reference>
<evidence type="ECO:0000313" key="3">
    <source>
        <dbReference type="EMBL" id="EGG21061.1"/>
    </source>
</evidence>
<dbReference type="EMBL" id="GL883010">
    <property type="protein sequence ID" value="EGG21061.1"/>
    <property type="molecule type" value="Genomic_DNA"/>
</dbReference>
<dbReference type="GeneID" id="14872936"/>
<dbReference type="Proteomes" id="UP000007797">
    <property type="component" value="Unassembled WGS sequence"/>
</dbReference>
<proteinExistence type="predicted"/>